<accession>A0A1G6PW89</accession>
<dbReference type="OrthoDB" id="9776021at2"/>
<protein>
    <submittedName>
        <fullName evidence="1">Uncharacterized protein</fullName>
    </submittedName>
</protein>
<dbReference type="RefSeq" id="WP_093183433.1">
    <property type="nucleotide sequence ID" value="NZ_FMYH01000004.1"/>
</dbReference>
<reference evidence="1 2" key="1">
    <citation type="submission" date="2016-09" db="EMBL/GenBank/DDBJ databases">
        <authorList>
            <person name="Capua I."/>
            <person name="De Benedictis P."/>
            <person name="Joannis T."/>
            <person name="Lombin L.H."/>
            <person name="Cattoli G."/>
        </authorList>
    </citation>
    <scope>NUCLEOTIDE SEQUENCE [LARGE SCALE GENOMIC DNA]</scope>
    <source>
        <strain evidence="1 2">ISLP-3</strain>
    </source>
</reference>
<dbReference type="Proteomes" id="UP000199039">
    <property type="component" value="Unassembled WGS sequence"/>
</dbReference>
<proteinExistence type="predicted"/>
<dbReference type="STRING" id="1814289.SAMN05216410_2360"/>
<dbReference type="EMBL" id="FMYH01000004">
    <property type="protein sequence ID" value="SDC83786.1"/>
    <property type="molecule type" value="Genomic_DNA"/>
</dbReference>
<name>A0A1G6PW89_9MICO</name>
<dbReference type="Gene3D" id="3.30.565.10">
    <property type="entry name" value="Histidine kinase-like ATPase, C-terminal domain"/>
    <property type="match status" value="1"/>
</dbReference>
<evidence type="ECO:0000313" key="2">
    <source>
        <dbReference type="Proteomes" id="UP000199039"/>
    </source>
</evidence>
<dbReference type="InterPro" id="IPR036890">
    <property type="entry name" value="HATPase_C_sf"/>
</dbReference>
<dbReference type="SUPFAM" id="SSF55874">
    <property type="entry name" value="ATPase domain of HSP90 chaperone/DNA topoisomerase II/histidine kinase"/>
    <property type="match status" value="1"/>
</dbReference>
<gene>
    <name evidence="1" type="ORF">SAMN05216410_2360</name>
</gene>
<keyword evidence="2" id="KW-1185">Reference proteome</keyword>
<evidence type="ECO:0000313" key="1">
    <source>
        <dbReference type="EMBL" id="SDC83786.1"/>
    </source>
</evidence>
<sequence length="1060" mass="112275">MTTDPFRTAELRSAVLNAWERSPARFREDANTEEDHATGYYRDRVIVELAQNAADAAARAGVPGRLALRLVEDDSGTRLVAANTGAWLDADGVASLASLRASAKTAPAATLAPSSVASSPTASLTASATAPPTAQVETVGRFGVGFAAVRAVSDEVTVSSRSGGVRFSLAATTAALAPLGVLTEHVAARAGTVPILRVPFPAPAHTGQLDTAPAASSDVDLASYDTVVILELRDAAAIAAVRDQLAAIDDTLLLALPALASVHVDDDRGHRELSDVGARWIAVTRSGVAPAEMLRDRPVEERSRAGWTLTWAYPRDLDHPGRPLVDQVVRAPTPTDEPLSLPAILLATFPLDPSRRHVADAELTRLLVREAGEAYAVLALGVPEPLDLVPTGLPRGRLDGELCAAAEDALRRAPVVAGQLAQDTVVIEDEVSHALVTALEPTGLGVVQVDRSRRAAIRRLGAQMMSLADVVDALPDGLRPRQWHDLYDALAPYVADRAVREALTAILVPLEGGGTARGPRGLVMGPALRAGRIEGVHRVHPDAAHPLLLRLGAVPDDDPAVLGLAAVELAARRVGDELLDSDVDARDAPEEVEALYGLVAGVARENRVGPDGMPGWLGDLPLPSDEGVWQRASELSWPGSWADEHLDLAAVDAHGIDVLTAEVARVVGVRFDLAVREVSHETGRLDEDETYPGWADYDDYLCAVLGEHRRIDQMSIVADLDVVADDSWGAVLDAFTRDSGLRRAVLAPVRAVHDAAPGPVPREEEGLPGQALSYTAWYLRDLFGAPWAATASAADDVGLRSVLPPVPDELAEVADADLVRALGGVASLHDLAQLLTTADPATWFGFFDGLRDGEEYQGGAHERGVGRVVPMPVARIVWAAFERSCRAGLELDPLPELVVAVQGLSARIVAAEDVLVTDGPMWVQVRAVVPVVDPESVAAVAAALDCAVADSSTVTVHGDLDPQAPSTEHPVPAWIPALVPGLPATWTEHTELSVDGRDVDWWVSPDSAVHVRAGAPPAARAQAFAQAAGRWGDRYLIELALRDVTRSAELMAERVWDERR</sequence>
<dbReference type="AlphaFoldDB" id="A0A1G6PW89"/>
<organism evidence="1 2">
    <name type="scientific">Sanguibacter gelidistatuariae</name>
    <dbReference type="NCBI Taxonomy" id="1814289"/>
    <lineage>
        <taxon>Bacteria</taxon>
        <taxon>Bacillati</taxon>
        <taxon>Actinomycetota</taxon>
        <taxon>Actinomycetes</taxon>
        <taxon>Micrococcales</taxon>
        <taxon>Sanguibacteraceae</taxon>
        <taxon>Sanguibacter</taxon>
    </lineage>
</organism>